<keyword evidence="2" id="KW-1185">Reference proteome</keyword>
<name>A0A246RXQ9_9GAMM</name>
<dbReference type="Proteomes" id="UP000197334">
    <property type="component" value="Unassembled WGS sequence"/>
</dbReference>
<comment type="caution">
    <text evidence="1">The sequence shown here is derived from an EMBL/GenBank/DDBJ whole genome shotgun (WGS) entry which is preliminary data.</text>
</comment>
<dbReference type="EMBL" id="JPUA01000037">
    <property type="protein sequence ID" value="OWV28360.1"/>
    <property type="molecule type" value="Genomic_DNA"/>
</dbReference>
<sequence length="61" mass="6859">MWLPHSYASCDQHAPDEHLLETIIEQGLKLAAGILWDLGEPKEQTFKPTTTTTHRTATKAE</sequence>
<evidence type="ECO:0000313" key="2">
    <source>
        <dbReference type="Proteomes" id="UP000197334"/>
    </source>
</evidence>
<evidence type="ECO:0000313" key="1">
    <source>
        <dbReference type="EMBL" id="OWV28360.1"/>
    </source>
</evidence>
<dbReference type="AlphaFoldDB" id="A0A246RXQ9"/>
<reference evidence="1 2" key="1">
    <citation type="submission" date="2014-08" db="EMBL/GenBank/DDBJ databases">
        <title>Draft genome sequence of a novel L-asparaginase producing marine bacterium, Halomonas campaniensis.</title>
        <authorList>
            <person name="Sundarakrishnan B."/>
            <person name="Moushumi Priya A."/>
            <person name="Raman G."/>
            <person name="Sakthivel N."/>
            <person name="Park S."/>
            <person name="Jayachandran S."/>
        </authorList>
    </citation>
    <scope>NUCLEOTIDE SEQUENCE [LARGE SCALE GENOMIC DNA]</scope>
    <source>
        <strain evidence="1 2">SK03</strain>
    </source>
</reference>
<gene>
    <name evidence="1" type="ORF">JI62_18810</name>
</gene>
<accession>A0A246RXQ9</accession>
<organism evidence="1 2">
    <name type="scientific">Halomonas campaniensis</name>
    <dbReference type="NCBI Taxonomy" id="213554"/>
    <lineage>
        <taxon>Bacteria</taxon>
        <taxon>Pseudomonadati</taxon>
        <taxon>Pseudomonadota</taxon>
        <taxon>Gammaproteobacteria</taxon>
        <taxon>Oceanospirillales</taxon>
        <taxon>Halomonadaceae</taxon>
        <taxon>Halomonas</taxon>
    </lineage>
</organism>
<proteinExistence type="predicted"/>
<protein>
    <submittedName>
        <fullName evidence="1">Uncharacterized protein</fullName>
    </submittedName>
</protein>